<protein>
    <submittedName>
        <fullName evidence="2">Glycosyl hydrolase family 28-related protein</fullName>
    </submittedName>
</protein>
<evidence type="ECO:0000313" key="3">
    <source>
        <dbReference type="Proteomes" id="UP001241748"/>
    </source>
</evidence>
<dbReference type="InterPro" id="IPR024535">
    <property type="entry name" value="RHGA/B-epi-like_pectate_lyase"/>
</dbReference>
<keyword evidence="3" id="KW-1185">Reference proteome</keyword>
<evidence type="ECO:0000259" key="1">
    <source>
        <dbReference type="Pfam" id="PF12708"/>
    </source>
</evidence>
<dbReference type="Pfam" id="PF12708">
    <property type="entry name" value="Pect-lyase_RHGA_epim"/>
    <property type="match status" value="1"/>
</dbReference>
<accession>A0ABV4YZ14</accession>
<dbReference type="EMBL" id="JAROBZ020000002">
    <property type="protein sequence ID" value="MFB3170089.1"/>
    <property type="molecule type" value="Genomic_DNA"/>
</dbReference>
<dbReference type="InterPro" id="IPR011050">
    <property type="entry name" value="Pectin_lyase_fold/virulence"/>
</dbReference>
<dbReference type="RefSeq" id="WP_306074644.1">
    <property type="nucleotide sequence ID" value="NZ_JAROBZ020000002.1"/>
</dbReference>
<feature type="domain" description="Rhamnogalacturonase A/B/Epimerase-like pectate lyase" evidence="1">
    <location>
        <begin position="9"/>
        <end position="208"/>
    </location>
</feature>
<sequence length="388" mass="42406">MNYYLLPEDFGAKGDGFTDDTQALKNCMASALRGMGIVNLKPRATYVISQTVEIPDYISIIGNNALIKVGSAWNQVSAGASVPVGTMLWVKGREPVAGTDLTMSTRFIKDLQIDGNANYNNLIGMYMGTSDQSKITQSTSVNYAVYNCAFKNISISHVFTGLFLAEVWGCYFESITASYIGDSGLKIQGQIVNNTFVGCHFTGINNGVYVNGAIYQGFIRRPEGCMFLGGYIGSARSGVNTVRGLAFKFSHVIIDLNTHFAVTGADMSDFVFDGCWIYCKTRAIDIQAFFTTNNNTYVAFNNCNIISDGVTDYVVYVHVRQNGIVFNGCKIEGVMYWDNGTSGVVTNCLWGDPPTTRPRIIKYGTGMVRQSLNMFKQDGTLIVTSGTN</sequence>
<dbReference type="Proteomes" id="UP001241748">
    <property type="component" value="Unassembled WGS sequence"/>
</dbReference>
<reference evidence="2 3" key="1">
    <citation type="submission" date="2024-05" db="EMBL/GenBank/DDBJ databases">
        <authorList>
            <person name="Venkateswaran K."/>
        </authorList>
    </citation>
    <scope>NUCLEOTIDE SEQUENCE [LARGE SCALE GENOMIC DNA]</scope>
    <source>
        <strain evidence="2 3">179-C4-2-HS</strain>
    </source>
</reference>
<organism evidence="2 3">
    <name type="scientific">Neobacillus driksii</name>
    <dbReference type="NCBI Taxonomy" id="3035913"/>
    <lineage>
        <taxon>Bacteria</taxon>
        <taxon>Bacillati</taxon>
        <taxon>Bacillota</taxon>
        <taxon>Bacilli</taxon>
        <taxon>Bacillales</taxon>
        <taxon>Bacillaceae</taxon>
        <taxon>Neobacillus</taxon>
    </lineage>
</organism>
<proteinExistence type="predicted"/>
<gene>
    <name evidence="2" type="ORF">P5G62_023575</name>
</gene>
<dbReference type="InterPro" id="IPR012334">
    <property type="entry name" value="Pectin_lyas_fold"/>
</dbReference>
<keyword evidence="2" id="KW-0378">Hydrolase</keyword>
<comment type="caution">
    <text evidence="2">The sequence shown here is derived from an EMBL/GenBank/DDBJ whole genome shotgun (WGS) entry which is preliminary data.</text>
</comment>
<name>A0ABV4YZ14_9BACI</name>
<dbReference type="SUPFAM" id="SSF51126">
    <property type="entry name" value="Pectin lyase-like"/>
    <property type="match status" value="1"/>
</dbReference>
<evidence type="ECO:0000313" key="2">
    <source>
        <dbReference type="EMBL" id="MFB3170089.1"/>
    </source>
</evidence>
<dbReference type="Gene3D" id="2.160.20.10">
    <property type="entry name" value="Single-stranded right-handed beta-helix, Pectin lyase-like"/>
    <property type="match status" value="1"/>
</dbReference>
<dbReference type="GO" id="GO:0016787">
    <property type="term" value="F:hydrolase activity"/>
    <property type="evidence" value="ECO:0007669"/>
    <property type="project" value="UniProtKB-KW"/>
</dbReference>